<dbReference type="InterPro" id="IPR036890">
    <property type="entry name" value="HATPase_C_sf"/>
</dbReference>
<sequence>MKKRHHSVGRRLIGAFVLFTFLLCVFFSITGRMAIEVSEKQLVDERLEKVTTQLIDQYHRHELLSTVEDNFYVNDEIPERFRHLRPGVHEKHIGNREYTVCIRKIGDDTFAVIDDTSDFAITEKVIFTALGIGFIASLALALALGLFIAHRIVSPLTALAKAVERDDPPSRLPALELRNEIGTLARAFASRTEELQRFLADEKLFTGDVSHELRTPLTIMLGAAELLEVRLAQSPENRDVAERIRRVAEEASERVGALLLMSQSSSVLGSAPVSLTHLVEREIERYRQLFSDKPLQLNLRGSADEVWVQTRAELAGIAIGNLIRNACQYTEEGTVNIHLTSHQLTVEDNGPGLPENVRARLFERFVRGHDAQYVGSGLGLAIVKRVVDHLGWQIRHEVPEAGGSRFILTFPPLV</sequence>
<dbReference type="Gene3D" id="6.10.340.10">
    <property type="match status" value="1"/>
</dbReference>
<dbReference type="SUPFAM" id="SSF47384">
    <property type="entry name" value="Homodimeric domain of signal transducing histidine kinase"/>
    <property type="match status" value="1"/>
</dbReference>
<keyword evidence="10 11" id="KW-0472">Membrane</keyword>
<dbReference type="InterPro" id="IPR003594">
    <property type="entry name" value="HATPase_dom"/>
</dbReference>
<dbReference type="GO" id="GO:0000155">
    <property type="term" value="F:phosphorelay sensor kinase activity"/>
    <property type="evidence" value="ECO:0007669"/>
    <property type="project" value="InterPro"/>
</dbReference>
<evidence type="ECO:0000256" key="4">
    <source>
        <dbReference type="ARBA" id="ARBA00022553"/>
    </source>
</evidence>
<evidence type="ECO:0000256" key="1">
    <source>
        <dbReference type="ARBA" id="ARBA00000085"/>
    </source>
</evidence>
<comment type="caution">
    <text evidence="14">The sequence shown here is derived from an EMBL/GenBank/DDBJ whole genome shotgun (WGS) entry which is preliminary data.</text>
</comment>
<keyword evidence="9" id="KW-0902">Two-component regulatory system</keyword>
<dbReference type="SUPFAM" id="SSF55874">
    <property type="entry name" value="ATPase domain of HSP90 chaperone/DNA topoisomerase II/histidine kinase"/>
    <property type="match status" value="1"/>
</dbReference>
<feature type="transmembrane region" description="Helical" evidence="11">
    <location>
        <begin position="125"/>
        <end position="149"/>
    </location>
</feature>
<dbReference type="CDD" id="cd00075">
    <property type="entry name" value="HATPase"/>
    <property type="match status" value="1"/>
</dbReference>
<evidence type="ECO:0000259" key="13">
    <source>
        <dbReference type="PROSITE" id="PS50885"/>
    </source>
</evidence>
<evidence type="ECO:0000256" key="10">
    <source>
        <dbReference type="ARBA" id="ARBA00023136"/>
    </source>
</evidence>
<evidence type="ECO:0000256" key="7">
    <source>
        <dbReference type="ARBA" id="ARBA00022777"/>
    </source>
</evidence>
<name>A0A8J3F577_9BURK</name>
<keyword evidence="7 14" id="KW-0418">Kinase</keyword>
<evidence type="ECO:0000256" key="8">
    <source>
        <dbReference type="ARBA" id="ARBA00022989"/>
    </source>
</evidence>
<gene>
    <name evidence="14" type="primary">colS</name>
    <name evidence="14" type="ORF">GCM10011430_24060</name>
</gene>
<dbReference type="PANTHER" id="PTHR45436:SF16">
    <property type="entry name" value="HISTIDINE KINASE"/>
    <property type="match status" value="1"/>
</dbReference>
<feature type="domain" description="Histidine kinase" evidence="12">
    <location>
        <begin position="208"/>
        <end position="414"/>
    </location>
</feature>
<keyword evidence="15" id="KW-1185">Reference proteome</keyword>
<comment type="catalytic activity">
    <reaction evidence="1">
        <text>ATP + protein L-histidine = ADP + protein N-phospho-L-histidine.</text>
        <dbReference type="EC" id="2.7.13.3"/>
    </reaction>
</comment>
<dbReference type="Gene3D" id="3.30.565.10">
    <property type="entry name" value="Histidine kinase-like ATPase, C-terminal domain"/>
    <property type="match status" value="1"/>
</dbReference>
<dbReference type="AlphaFoldDB" id="A0A8J3F577"/>
<evidence type="ECO:0000313" key="15">
    <source>
        <dbReference type="Proteomes" id="UP000627205"/>
    </source>
</evidence>
<accession>A0A8J3F577</accession>
<dbReference type="SMART" id="SM00388">
    <property type="entry name" value="HisKA"/>
    <property type="match status" value="1"/>
</dbReference>
<dbReference type="InterPro" id="IPR003660">
    <property type="entry name" value="HAMP_dom"/>
</dbReference>
<keyword evidence="8 11" id="KW-1133">Transmembrane helix</keyword>
<evidence type="ECO:0000256" key="5">
    <source>
        <dbReference type="ARBA" id="ARBA00022679"/>
    </source>
</evidence>
<feature type="domain" description="HAMP" evidence="13">
    <location>
        <begin position="150"/>
        <end position="200"/>
    </location>
</feature>
<dbReference type="InterPro" id="IPR050428">
    <property type="entry name" value="TCS_sensor_his_kinase"/>
</dbReference>
<dbReference type="EMBL" id="BMDP01000003">
    <property type="protein sequence ID" value="GGI55232.1"/>
    <property type="molecule type" value="Genomic_DNA"/>
</dbReference>
<dbReference type="Proteomes" id="UP000627205">
    <property type="component" value="Unassembled WGS sequence"/>
</dbReference>
<dbReference type="PROSITE" id="PS50109">
    <property type="entry name" value="HIS_KIN"/>
    <property type="match status" value="1"/>
</dbReference>
<dbReference type="Gene3D" id="1.10.287.130">
    <property type="match status" value="1"/>
</dbReference>
<dbReference type="PROSITE" id="PS50885">
    <property type="entry name" value="HAMP"/>
    <property type="match status" value="1"/>
</dbReference>
<reference evidence="14" key="1">
    <citation type="journal article" date="2014" name="Int. J. Syst. Evol. Microbiol.">
        <title>Complete genome sequence of Corynebacterium casei LMG S-19264T (=DSM 44701T), isolated from a smear-ripened cheese.</title>
        <authorList>
            <consortium name="US DOE Joint Genome Institute (JGI-PGF)"/>
            <person name="Walter F."/>
            <person name="Albersmeier A."/>
            <person name="Kalinowski J."/>
            <person name="Ruckert C."/>
        </authorList>
    </citation>
    <scope>NUCLEOTIDE SEQUENCE</scope>
    <source>
        <strain evidence="14">CCM 7664</strain>
    </source>
</reference>
<dbReference type="SMART" id="SM00387">
    <property type="entry name" value="HATPase_c"/>
    <property type="match status" value="1"/>
</dbReference>
<organism evidence="14 15">
    <name type="scientific">Oxalicibacterium solurbis</name>
    <dbReference type="NCBI Taxonomy" id="69280"/>
    <lineage>
        <taxon>Bacteria</taxon>
        <taxon>Pseudomonadati</taxon>
        <taxon>Pseudomonadota</taxon>
        <taxon>Betaproteobacteria</taxon>
        <taxon>Burkholderiales</taxon>
        <taxon>Oxalobacteraceae</taxon>
        <taxon>Oxalicibacterium</taxon>
    </lineage>
</organism>
<dbReference type="InterPro" id="IPR004358">
    <property type="entry name" value="Sig_transdc_His_kin-like_C"/>
</dbReference>
<comment type="subcellular location">
    <subcellularLocation>
        <location evidence="2">Membrane</location>
    </subcellularLocation>
</comment>
<dbReference type="CDD" id="cd00082">
    <property type="entry name" value="HisKA"/>
    <property type="match status" value="1"/>
</dbReference>
<dbReference type="Pfam" id="PF00512">
    <property type="entry name" value="HisKA"/>
    <property type="match status" value="1"/>
</dbReference>
<keyword evidence="6 11" id="KW-0812">Transmembrane</keyword>
<evidence type="ECO:0000256" key="2">
    <source>
        <dbReference type="ARBA" id="ARBA00004370"/>
    </source>
</evidence>
<keyword evidence="5" id="KW-0808">Transferase</keyword>
<protein>
    <recommendedName>
        <fullName evidence="3">histidine kinase</fullName>
        <ecNumber evidence="3">2.7.13.3</ecNumber>
    </recommendedName>
</protein>
<dbReference type="PRINTS" id="PR00344">
    <property type="entry name" value="BCTRLSENSOR"/>
</dbReference>
<keyword evidence="4" id="KW-0597">Phosphoprotein</keyword>
<feature type="transmembrane region" description="Helical" evidence="11">
    <location>
        <begin position="12"/>
        <end position="35"/>
    </location>
</feature>
<dbReference type="GO" id="GO:0005886">
    <property type="term" value="C:plasma membrane"/>
    <property type="evidence" value="ECO:0007669"/>
    <property type="project" value="TreeGrafter"/>
</dbReference>
<dbReference type="InterPro" id="IPR003661">
    <property type="entry name" value="HisK_dim/P_dom"/>
</dbReference>
<reference evidence="14" key="2">
    <citation type="submission" date="2020-09" db="EMBL/GenBank/DDBJ databases">
        <authorList>
            <person name="Sun Q."/>
            <person name="Sedlacek I."/>
        </authorList>
    </citation>
    <scope>NUCLEOTIDE SEQUENCE</scope>
    <source>
        <strain evidence="14">CCM 7664</strain>
    </source>
</reference>
<evidence type="ECO:0000259" key="12">
    <source>
        <dbReference type="PROSITE" id="PS50109"/>
    </source>
</evidence>
<dbReference type="InterPro" id="IPR036097">
    <property type="entry name" value="HisK_dim/P_sf"/>
</dbReference>
<proteinExistence type="predicted"/>
<dbReference type="InterPro" id="IPR005467">
    <property type="entry name" value="His_kinase_dom"/>
</dbReference>
<dbReference type="EC" id="2.7.13.3" evidence="3"/>
<evidence type="ECO:0000256" key="3">
    <source>
        <dbReference type="ARBA" id="ARBA00012438"/>
    </source>
</evidence>
<evidence type="ECO:0000256" key="6">
    <source>
        <dbReference type="ARBA" id="ARBA00022692"/>
    </source>
</evidence>
<dbReference type="PANTHER" id="PTHR45436">
    <property type="entry name" value="SENSOR HISTIDINE KINASE YKOH"/>
    <property type="match status" value="1"/>
</dbReference>
<evidence type="ECO:0000313" key="14">
    <source>
        <dbReference type="EMBL" id="GGI55232.1"/>
    </source>
</evidence>
<dbReference type="RefSeq" id="WP_188422068.1">
    <property type="nucleotide sequence ID" value="NZ_BMDP01000003.1"/>
</dbReference>
<evidence type="ECO:0000256" key="9">
    <source>
        <dbReference type="ARBA" id="ARBA00023012"/>
    </source>
</evidence>
<dbReference type="Pfam" id="PF02518">
    <property type="entry name" value="HATPase_c"/>
    <property type="match status" value="1"/>
</dbReference>
<evidence type="ECO:0000256" key="11">
    <source>
        <dbReference type="SAM" id="Phobius"/>
    </source>
</evidence>